<comment type="caution">
    <text evidence="4">The sequence shown here is derived from an EMBL/GenBank/DDBJ whole genome shotgun (WGS) entry which is preliminary data.</text>
</comment>
<dbReference type="InterPro" id="IPR025436">
    <property type="entry name" value="DUF4179"/>
</dbReference>
<reference evidence="4 5" key="1">
    <citation type="submission" date="2021-03" db="EMBL/GenBank/DDBJ databases">
        <title>Genomic Encyclopedia of Type Strains, Phase IV (KMG-IV): sequencing the most valuable type-strain genomes for metagenomic binning, comparative biology and taxonomic classification.</title>
        <authorList>
            <person name="Goeker M."/>
        </authorList>
    </citation>
    <scope>NUCLEOTIDE SEQUENCE [LARGE SCALE GENOMIC DNA]</scope>
    <source>
        <strain evidence="4 5">DSM 26675</strain>
    </source>
</reference>
<name>A0ABS4RLS4_9BACI</name>
<feature type="domain" description="DUF4179" evidence="2">
    <location>
        <begin position="49"/>
        <end position="136"/>
    </location>
</feature>
<dbReference type="Gene3D" id="2.60.40.1630">
    <property type="entry name" value="bacillus anthracis domain"/>
    <property type="match status" value="1"/>
</dbReference>
<dbReference type="InterPro" id="IPR040680">
    <property type="entry name" value="DUF5643"/>
</dbReference>
<organism evidence="4 5">
    <name type="scientific">Cytobacillus eiseniae</name>
    <dbReference type="NCBI Taxonomy" id="762947"/>
    <lineage>
        <taxon>Bacteria</taxon>
        <taxon>Bacillati</taxon>
        <taxon>Bacillota</taxon>
        <taxon>Bacilli</taxon>
        <taxon>Bacillales</taxon>
        <taxon>Bacillaceae</taxon>
        <taxon>Cytobacillus</taxon>
    </lineage>
</organism>
<feature type="domain" description="DUF5643" evidence="3">
    <location>
        <begin position="226"/>
        <end position="337"/>
    </location>
</feature>
<keyword evidence="1" id="KW-0472">Membrane</keyword>
<proteinExistence type="predicted"/>
<keyword evidence="5" id="KW-1185">Reference proteome</keyword>
<evidence type="ECO:0000259" key="3">
    <source>
        <dbReference type="Pfam" id="PF18705"/>
    </source>
</evidence>
<gene>
    <name evidence="4" type="ORF">J2Z40_003342</name>
</gene>
<keyword evidence="1" id="KW-0812">Transmembrane</keyword>
<evidence type="ECO:0000313" key="5">
    <source>
        <dbReference type="Proteomes" id="UP001519293"/>
    </source>
</evidence>
<dbReference type="Pfam" id="PF18705">
    <property type="entry name" value="DUF5643"/>
    <property type="match status" value="1"/>
</dbReference>
<accession>A0ABS4RLS4</accession>
<dbReference type="RefSeq" id="WP_066400128.1">
    <property type="nucleotide sequence ID" value="NZ_JAGIKZ010000026.1"/>
</dbReference>
<evidence type="ECO:0000259" key="2">
    <source>
        <dbReference type="Pfam" id="PF13786"/>
    </source>
</evidence>
<sequence length="465" mass="52907">MGRYLNDDKKVQSSELFEKVVFNREDQLQVYAKLKEKRGSRNVFGIKKKILLPVVVIVLMMLGSAVYMPSNPVLALVKLPFFESIFQFLGDGGLKGASIEDKQDIQQQQSEDGISMEIQEAVYDGMRLSISYSIKSEDPIKDFSPRDINLHFPNVGILKGSRTEGNQFTQVSEHEVIGYSIFTYAVSDMPDELKAQFLYKGTINKKREQNFKFIFEVPIKKTPEMKKVAFDKTVSFGKEELTLKQVVLSPISTAIHLQHKIPYQNNTESDWLSIRLIAQDGKVIKEVPLTNTGWAGTQIKQDNDWYSLSEATLLFDPLDEEVEDLKIQLFKDKSNEDLVIRENLVGLSEAKNQLLDLGESGSMMITDIKQGEDSTVIKYEYQSSFAFYQNLSPLMLKSADDFWHQGIELKREYLGNETYIVEELFLGLPKDNLAVRYLQGKSPEIIAELEIKVSSEEVNNGTKGK</sequence>
<dbReference type="Proteomes" id="UP001519293">
    <property type="component" value="Unassembled WGS sequence"/>
</dbReference>
<evidence type="ECO:0000313" key="4">
    <source>
        <dbReference type="EMBL" id="MBP2242762.1"/>
    </source>
</evidence>
<evidence type="ECO:0008006" key="6">
    <source>
        <dbReference type="Google" id="ProtNLM"/>
    </source>
</evidence>
<dbReference type="Pfam" id="PF13786">
    <property type="entry name" value="DUF4179"/>
    <property type="match status" value="1"/>
</dbReference>
<protein>
    <recommendedName>
        <fullName evidence="6">DUF4179 domain-containing protein</fullName>
    </recommendedName>
</protein>
<feature type="transmembrane region" description="Helical" evidence="1">
    <location>
        <begin position="50"/>
        <end position="68"/>
    </location>
</feature>
<evidence type="ECO:0000256" key="1">
    <source>
        <dbReference type="SAM" id="Phobius"/>
    </source>
</evidence>
<dbReference type="EMBL" id="JAGIKZ010000026">
    <property type="protein sequence ID" value="MBP2242762.1"/>
    <property type="molecule type" value="Genomic_DNA"/>
</dbReference>
<keyword evidence="1" id="KW-1133">Transmembrane helix</keyword>